<feature type="binding site" evidence="6">
    <location>
        <position position="79"/>
    </location>
    <ligand>
        <name>S-adenosyl-L-methionine</name>
        <dbReference type="ChEBI" id="CHEBI:59789"/>
    </ligand>
</feature>
<protein>
    <recommendedName>
        <fullName evidence="6">Ribosomal RNA large subunit methyltransferase H</fullName>
        <ecNumber evidence="6">2.1.1.177</ecNumber>
    </recommendedName>
    <alternativeName>
        <fullName evidence="6">23S rRNA (pseudouridine1915-N3)-methyltransferase</fullName>
    </alternativeName>
    <alternativeName>
        <fullName evidence="6">23S rRNA m3Psi1915 methyltransferase</fullName>
    </alternativeName>
    <alternativeName>
        <fullName evidence="6">rRNA (pseudouridine-N3-)-methyltransferase RlmH</fullName>
    </alternativeName>
</protein>
<dbReference type="EC" id="2.1.1.177" evidence="6"/>
<dbReference type="InterPro" id="IPR003742">
    <property type="entry name" value="RlmH-like"/>
</dbReference>
<comment type="function">
    <text evidence="6">Specifically methylates the pseudouridine at position 1915 (m3Psi1915) in 23S rRNA.</text>
</comment>
<gene>
    <name evidence="6" type="primary">rlmH</name>
    <name evidence="7" type="ORF">BAA01_04940</name>
</gene>
<evidence type="ECO:0000256" key="5">
    <source>
        <dbReference type="ARBA" id="ARBA00038303"/>
    </source>
</evidence>
<feature type="binding site" evidence="6">
    <location>
        <begin position="130"/>
        <end position="135"/>
    </location>
    <ligand>
        <name>S-adenosyl-L-methionine</name>
        <dbReference type="ChEBI" id="CHEBI:59789"/>
    </ligand>
</feature>
<dbReference type="GO" id="GO:0070038">
    <property type="term" value="F:rRNA (pseudouridine-N3-)-methyltransferase activity"/>
    <property type="evidence" value="ECO:0007669"/>
    <property type="project" value="UniProtKB-UniRule"/>
</dbReference>
<accession>A0A1Y3PTH4</accession>
<keyword evidence="1 6" id="KW-0698">rRNA processing</keyword>
<dbReference type="AlphaFoldDB" id="A0A1Y3PTH4"/>
<dbReference type="GO" id="GO:0005737">
    <property type="term" value="C:cytoplasm"/>
    <property type="evidence" value="ECO:0007669"/>
    <property type="project" value="UniProtKB-SubCell"/>
</dbReference>
<dbReference type="SUPFAM" id="SSF75217">
    <property type="entry name" value="alpha/beta knot"/>
    <property type="match status" value="1"/>
</dbReference>
<keyword evidence="4 6" id="KW-0949">S-adenosyl-L-methionine</keyword>
<comment type="caution">
    <text evidence="7">The sequence shown here is derived from an EMBL/GenBank/DDBJ whole genome shotgun (WGS) entry which is preliminary data.</text>
</comment>
<proteinExistence type="inferred from homology"/>
<name>A0A1Y3PTH4_9BACI</name>
<dbReference type="NCBIfam" id="NF000985">
    <property type="entry name" value="PRK00103.1-3"/>
    <property type="match status" value="1"/>
</dbReference>
<comment type="similarity">
    <text evidence="5 6">Belongs to the RNA methyltransferase RlmH family.</text>
</comment>
<feature type="binding site" evidence="6">
    <location>
        <position position="111"/>
    </location>
    <ligand>
        <name>S-adenosyl-L-methionine</name>
        <dbReference type="ChEBI" id="CHEBI:59789"/>
    </ligand>
</feature>
<comment type="subunit">
    <text evidence="6">Homodimer.</text>
</comment>
<keyword evidence="2 6" id="KW-0489">Methyltransferase</keyword>
<dbReference type="NCBIfam" id="TIGR00246">
    <property type="entry name" value="tRNA_RlmH_YbeA"/>
    <property type="match status" value="1"/>
</dbReference>
<organism evidence="7 8">
    <name type="scientific">Bacillus thermozeamaize</name>
    <dbReference type="NCBI Taxonomy" id="230954"/>
    <lineage>
        <taxon>Bacteria</taxon>
        <taxon>Bacillati</taxon>
        <taxon>Bacillota</taxon>
        <taxon>Bacilli</taxon>
        <taxon>Bacillales</taxon>
        <taxon>Bacillaceae</taxon>
        <taxon>Bacillus</taxon>
    </lineage>
</organism>
<evidence type="ECO:0000313" key="8">
    <source>
        <dbReference type="Proteomes" id="UP000196475"/>
    </source>
</evidence>
<evidence type="ECO:0000256" key="6">
    <source>
        <dbReference type="HAMAP-Rule" id="MF_00658"/>
    </source>
</evidence>
<sequence length="162" mass="18675">MKVTLVAVGSIKERYMQQGIADYVKRLRPYARLDIVEVKEEKAPEHLSAAQEEQVREREGERILQRLPDGSPGAKVVVLDMRGKMLSSEELAAQMAEWATYGTHQLYLVIGGSLGLSRTVRERADLLWSFSRLTFPHQLMRLMVLEQLYRAFKIQRGETYHK</sequence>
<dbReference type="PIRSF" id="PIRSF004505">
    <property type="entry name" value="MT_bac"/>
    <property type="match status" value="1"/>
</dbReference>
<comment type="catalytic activity">
    <reaction evidence="6">
        <text>pseudouridine(1915) in 23S rRNA + S-adenosyl-L-methionine = N(3)-methylpseudouridine(1915) in 23S rRNA + S-adenosyl-L-homocysteine + H(+)</text>
        <dbReference type="Rhea" id="RHEA:42752"/>
        <dbReference type="Rhea" id="RHEA-COMP:10221"/>
        <dbReference type="Rhea" id="RHEA-COMP:10222"/>
        <dbReference type="ChEBI" id="CHEBI:15378"/>
        <dbReference type="ChEBI" id="CHEBI:57856"/>
        <dbReference type="ChEBI" id="CHEBI:59789"/>
        <dbReference type="ChEBI" id="CHEBI:65314"/>
        <dbReference type="ChEBI" id="CHEBI:74486"/>
        <dbReference type="EC" id="2.1.1.177"/>
    </reaction>
</comment>
<dbReference type="PANTHER" id="PTHR33603">
    <property type="entry name" value="METHYLTRANSFERASE"/>
    <property type="match status" value="1"/>
</dbReference>
<evidence type="ECO:0000256" key="2">
    <source>
        <dbReference type="ARBA" id="ARBA00022603"/>
    </source>
</evidence>
<dbReference type="Pfam" id="PF02590">
    <property type="entry name" value="SPOUT_MTase"/>
    <property type="match status" value="1"/>
</dbReference>
<dbReference type="CDD" id="cd18081">
    <property type="entry name" value="RlmH-like"/>
    <property type="match status" value="1"/>
</dbReference>
<comment type="subcellular location">
    <subcellularLocation>
        <location evidence="6">Cytoplasm</location>
    </subcellularLocation>
</comment>
<keyword evidence="3 6" id="KW-0808">Transferase</keyword>
<evidence type="ECO:0000313" key="7">
    <source>
        <dbReference type="EMBL" id="OUM87619.1"/>
    </source>
</evidence>
<reference evidence="8" key="1">
    <citation type="submission" date="2016-06" db="EMBL/GenBank/DDBJ databases">
        <authorList>
            <person name="Nascimento L."/>
            <person name="Pereira R.V."/>
            <person name="Martins L.F."/>
            <person name="Quaggio R.B."/>
            <person name="Silva A.M."/>
            <person name="Setubal J.C."/>
        </authorList>
    </citation>
    <scope>NUCLEOTIDE SEQUENCE [LARGE SCALE GENOMIC DNA]</scope>
</reference>
<keyword evidence="6" id="KW-0963">Cytoplasm</keyword>
<dbReference type="Proteomes" id="UP000196475">
    <property type="component" value="Unassembled WGS sequence"/>
</dbReference>
<evidence type="ECO:0000256" key="1">
    <source>
        <dbReference type="ARBA" id="ARBA00022552"/>
    </source>
</evidence>
<dbReference type="HAMAP" id="MF_00658">
    <property type="entry name" value="23SrRNA_methyltr_H"/>
    <property type="match status" value="1"/>
</dbReference>
<evidence type="ECO:0000256" key="3">
    <source>
        <dbReference type="ARBA" id="ARBA00022679"/>
    </source>
</evidence>
<dbReference type="EMBL" id="LZRT01000072">
    <property type="protein sequence ID" value="OUM87619.1"/>
    <property type="molecule type" value="Genomic_DNA"/>
</dbReference>
<dbReference type="InterPro" id="IPR029026">
    <property type="entry name" value="tRNA_m1G_MTases_N"/>
</dbReference>
<dbReference type="InterPro" id="IPR029028">
    <property type="entry name" value="Alpha/beta_knot_MTases"/>
</dbReference>
<dbReference type="Gene3D" id="3.40.1280.10">
    <property type="match status" value="1"/>
</dbReference>
<dbReference type="PANTHER" id="PTHR33603:SF1">
    <property type="entry name" value="RIBOSOMAL RNA LARGE SUBUNIT METHYLTRANSFERASE H"/>
    <property type="match status" value="1"/>
</dbReference>
<evidence type="ECO:0000256" key="4">
    <source>
        <dbReference type="ARBA" id="ARBA00022691"/>
    </source>
</evidence>